<comment type="caution">
    <text evidence="4">The sequence shown here is derived from an EMBL/GenBank/DDBJ whole genome shotgun (WGS) entry which is preliminary data.</text>
</comment>
<dbReference type="GO" id="GO:0016787">
    <property type="term" value="F:hydrolase activity"/>
    <property type="evidence" value="ECO:0007669"/>
    <property type="project" value="UniProtKB-KW"/>
</dbReference>
<dbReference type="SUPFAM" id="SSF55681">
    <property type="entry name" value="Class II aaRS and biotin synthetases"/>
    <property type="match status" value="1"/>
</dbReference>
<dbReference type="Pfam" id="PF03099">
    <property type="entry name" value="BPL_LplA_LipB"/>
    <property type="match status" value="1"/>
</dbReference>
<sequence>MHATPDADAAARLQQQIAARELPCAVQWLADIDSTNAEALRRVRAAPASAPQCLVAGAQSAGRGRQGRSWVDADDSAMMSLAWPFAPGAAVGALSLAVGVWLAQALQTERRVVCPDLPGRGESDWLENPALYQIPQYASDMVTLIARLRVRQVAWVGTSLGGLIGMALAGLSRTPISQLVLNDVGPALAPEGLLRIASYVGQQMQFDTPEQAAAALLAISQGFGPHSEAQWMALTRPMLRPSGGGWRLHYDPALAQPFTASTAQAIAAGEVALWQAFDQIKAPTLVLRGKESDVLSPQTAQAMTQRGPRARLVEFAGVGHAPTLVQGNQVAVVRDFLLS</sequence>
<dbReference type="InterPro" id="IPR029058">
    <property type="entry name" value="AB_hydrolase_fold"/>
</dbReference>
<feature type="transmembrane region" description="Helical" evidence="1">
    <location>
        <begin position="153"/>
        <end position="171"/>
    </location>
</feature>
<feature type="domain" description="BPL/LPL catalytic" evidence="3">
    <location>
        <begin position="32"/>
        <end position="84"/>
    </location>
</feature>
<dbReference type="EMBL" id="MLJW01000846">
    <property type="protein sequence ID" value="OIQ82077.1"/>
    <property type="molecule type" value="Genomic_DNA"/>
</dbReference>
<evidence type="ECO:0000259" key="2">
    <source>
        <dbReference type="Pfam" id="PF00561"/>
    </source>
</evidence>
<dbReference type="InterPro" id="IPR050228">
    <property type="entry name" value="Carboxylesterase_BioH"/>
</dbReference>
<evidence type="ECO:0000313" key="4">
    <source>
        <dbReference type="EMBL" id="OIQ82077.1"/>
    </source>
</evidence>
<dbReference type="SUPFAM" id="SSF53474">
    <property type="entry name" value="alpha/beta-Hydrolases"/>
    <property type="match status" value="1"/>
</dbReference>
<dbReference type="InterPro" id="IPR045864">
    <property type="entry name" value="aa-tRNA-synth_II/BPL/LPL"/>
</dbReference>
<name>A0A1J5R1N4_9ZZZZ</name>
<dbReference type="PANTHER" id="PTHR43194:SF2">
    <property type="entry name" value="PEROXISOMAL MEMBRANE PROTEIN LPX1"/>
    <property type="match status" value="1"/>
</dbReference>
<dbReference type="InterPro" id="IPR004143">
    <property type="entry name" value="BPL_LPL_catalytic"/>
</dbReference>
<protein>
    <submittedName>
        <fullName evidence="4">AB hydrolase superfamily protein YvaM</fullName>
        <ecNumber evidence="4">3.-.-.-</ecNumber>
    </submittedName>
</protein>
<dbReference type="InterPro" id="IPR000073">
    <property type="entry name" value="AB_hydrolase_1"/>
</dbReference>
<feature type="transmembrane region" description="Helical" evidence="1">
    <location>
        <begin position="81"/>
        <end position="103"/>
    </location>
</feature>
<dbReference type="Pfam" id="PF00561">
    <property type="entry name" value="Abhydrolase_1"/>
    <property type="match status" value="1"/>
</dbReference>
<keyword evidence="1" id="KW-1133">Transmembrane helix</keyword>
<dbReference type="PRINTS" id="PR00111">
    <property type="entry name" value="ABHYDROLASE"/>
</dbReference>
<keyword evidence="1" id="KW-0812">Transmembrane</keyword>
<reference evidence="4" key="1">
    <citation type="submission" date="2016-10" db="EMBL/GenBank/DDBJ databases">
        <title>Sequence of Gallionella enrichment culture.</title>
        <authorList>
            <person name="Poehlein A."/>
            <person name="Muehling M."/>
            <person name="Daniel R."/>
        </authorList>
    </citation>
    <scope>NUCLEOTIDE SEQUENCE</scope>
</reference>
<gene>
    <name evidence="4" type="primary">yvaM_2</name>
    <name evidence="4" type="ORF">GALL_361470</name>
</gene>
<evidence type="ECO:0000256" key="1">
    <source>
        <dbReference type="SAM" id="Phobius"/>
    </source>
</evidence>
<keyword evidence="1" id="KW-0472">Membrane</keyword>
<dbReference type="EC" id="3.-.-.-" evidence="4"/>
<accession>A0A1J5R1N4</accession>
<evidence type="ECO:0000259" key="3">
    <source>
        <dbReference type="Pfam" id="PF03099"/>
    </source>
</evidence>
<dbReference type="AlphaFoldDB" id="A0A1J5R1N4"/>
<feature type="domain" description="AB hydrolase-1" evidence="2">
    <location>
        <begin position="102"/>
        <end position="321"/>
    </location>
</feature>
<proteinExistence type="predicted"/>
<dbReference type="Gene3D" id="3.40.50.1820">
    <property type="entry name" value="alpha/beta hydrolase"/>
    <property type="match status" value="1"/>
</dbReference>
<keyword evidence="4" id="KW-0378">Hydrolase</keyword>
<organism evidence="4">
    <name type="scientific">mine drainage metagenome</name>
    <dbReference type="NCBI Taxonomy" id="410659"/>
    <lineage>
        <taxon>unclassified sequences</taxon>
        <taxon>metagenomes</taxon>
        <taxon>ecological metagenomes</taxon>
    </lineage>
</organism>
<dbReference type="PANTHER" id="PTHR43194">
    <property type="entry name" value="HYDROLASE ALPHA/BETA FOLD FAMILY"/>
    <property type="match status" value="1"/>
</dbReference>